<dbReference type="STRING" id="310781.SAMN05216259_10889"/>
<evidence type="ECO:0000256" key="4">
    <source>
        <dbReference type="HAMAP-Rule" id="MF_00213"/>
    </source>
</evidence>
<keyword evidence="1 4" id="KW-0533">Nickel</keyword>
<accession>A0A1H0HKE0</accession>
<keyword evidence="6" id="KW-1185">Reference proteome</keyword>
<dbReference type="Pfam" id="PF01155">
    <property type="entry name" value="HypA"/>
    <property type="match status" value="1"/>
</dbReference>
<dbReference type="GO" id="GO:0016151">
    <property type="term" value="F:nickel cation binding"/>
    <property type="evidence" value="ECO:0007669"/>
    <property type="project" value="UniProtKB-UniRule"/>
</dbReference>
<evidence type="ECO:0000256" key="3">
    <source>
        <dbReference type="ARBA" id="ARBA00022833"/>
    </source>
</evidence>
<comment type="function">
    <text evidence="4">Involved in the maturation of [NiFe] hydrogenases. Required for nickel insertion into the metal center of the hydrogenase.</text>
</comment>
<dbReference type="PIRSF" id="PIRSF004761">
    <property type="entry name" value="Hydrgn_mat_HypA"/>
    <property type="match status" value="1"/>
</dbReference>
<comment type="similarity">
    <text evidence="4">Belongs to the HypA/HybF family.</text>
</comment>
<dbReference type="AlphaFoldDB" id="A0A1H0HKE0"/>
<sequence length="125" mass="12872">MHEMSIALAVVGQVEDAARAAGRGAAEAVTLRVGELAGVVPDALRFCFELACDGTVAAGARLVTEQVPGRARCGTCPHEWATGMPPELTCPRCGGAAQGLLSGRELEIAAVRWAARPAAALHEEP</sequence>
<dbReference type="RefSeq" id="WP_093785652.1">
    <property type="nucleotide sequence ID" value="NZ_FNIE01000008.1"/>
</dbReference>
<feature type="binding site" evidence="4">
    <location>
        <position position="93"/>
    </location>
    <ligand>
        <name>Zn(2+)</name>
        <dbReference type="ChEBI" id="CHEBI:29105"/>
    </ligand>
</feature>
<dbReference type="GO" id="GO:0051604">
    <property type="term" value="P:protein maturation"/>
    <property type="evidence" value="ECO:0007669"/>
    <property type="project" value="InterPro"/>
</dbReference>
<dbReference type="GO" id="GO:0008270">
    <property type="term" value="F:zinc ion binding"/>
    <property type="evidence" value="ECO:0007669"/>
    <property type="project" value="UniProtKB-UniRule"/>
</dbReference>
<feature type="binding site" evidence="4">
    <location>
        <position position="76"/>
    </location>
    <ligand>
        <name>Zn(2+)</name>
        <dbReference type="ChEBI" id="CHEBI:29105"/>
    </ligand>
</feature>
<dbReference type="Gene3D" id="3.30.2320.80">
    <property type="match status" value="1"/>
</dbReference>
<gene>
    <name evidence="4" type="primary">hypA</name>
    <name evidence="5" type="ORF">SAMN05216259_10889</name>
</gene>
<proteinExistence type="inferred from homology"/>
<evidence type="ECO:0000256" key="2">
    <source>
        <dbReference type="ARBA" id="ARBA00022723"/>
    </source>
</evidence>
<dbReference type="PANTHER" id="PTHR34535">
    <property type="entry name" value="HYDROGENASE MATURATION FACTOR HYPA"/>
    <property type="match status" value="1"/>
</dbReference>
<feature type="binding site" evidence="4">
    <location>
        <position position="90"/>
    </location>
    <ligand>
        <name>Zn(2+)</name>
        <dbReference type="ChEBI" id="CHEBI:29105"/>
    </ligand>
</feature>
<dbReference type="Proteomes" id="UP000199341">
    <property type="component" value="Unassembled WGS sequence"/>
</dbReference>
<dbReference type="PANTHER" id="PTHR34535:SF3">
    <property type="entry name" value="HYDROGENASE MATURATION FACTOR HYPA"/>
    <property type="match status" value="1"/>
</dbReference>
<feature type="binding site" evidence="4">
    <location>
        <position position="73"/>
    </location>
    <ligand>
        <name>Zn(2+)</name>
        <dbReference type="ChEBI" id="CHEBI:29105"/>
    </ligand>
</feature>
<evidence type="ECO:0000313" key="6">
    <source>
        <dbReference type="Proteomes" id="UP000199341"/>
    </source>
</evidence>
<feature type="binding site" evidence="4">
    <location>
        <position position="2"/>
    </location>
    <ligand>
        <name>Ni(2+)</name>
        <dbReference type="ChEBI" id="CHEBI:49786"/>
    </ligand>
</feature>
<reference evidence="5 6" key="1">
    <citation type="submission" date="2016-10" db="EMBL/GenBank/DDBJ databases">
        <authorList>
            <person name="de Groot N.N."/>
        </authorList>
    </citation>
    <scope>NUCLEOTIDE SEQUENCE [LARGE SCALE GENOMIC DNA]</scope>
    <source>
        <strain evidence="5 6">CGMCC 4.2022</strain>
    </source>
</reference>
<dbReference type="InterPro" id="IPR000688">
    <property type="entry name" value="HypA/HybF"/>
</dbReference>
<dbReference type="HAMAP" id="MF_00213">
    <property type="entry name" value="HypA_HybF"/>
    <property type="match status" value="1"/>
</dbReference>
<evidence type="ECO:0000256" key="1">
    <source>
        <dbReference type="ARBA" id="ARBA00022596"/>
    </source>
</evidence>
<protein>
    <recommendedName>
        <fullName evidence="4">Hydrogenase maturation factor HypA</fullName>
    </recommendedName>
</protein>
<dbReference type="EMBL" id="FNIE01000008">
    <property type="protein sequence ID" value="SDO19514.1"/>
    <property type="molecule type" value="Genomic_DNA"/>
</dbReference>
<organism evidence="5 6">
    <name type="scientific">Actinacidiphila guanduensis</name>
    <dbReference type="NCBI Taxonomy" id="310781"/>
    <lineage>
        <taxon>Bacteria</taxon>
        <taxon>Bacillati</taxon>
        <taxon>Actinomycetota</taxon>
        <taxon>Actinomycetes</taxon>
        <taxon>Kitasatosporales</taxon>
        <taxon>Streptomycetaceae</taxon>
        <taxon>Actinacidiphila</taxon>
    </lineage>
</organism>
<dbReference type="OrthoDB" id="288014at2"/>
<name>A0A1H0HKE0_9ACTN</name>
<evidence type="ECO:0000313" key="5">
    <source>
        <dbReference type="EMBL" id="SDO19514.1"/>
    </source>
</evidence>
<keyword evidence="2 4" id="KW-0479">Metal-binding</keyword>
<keyword evidence="3 4" id="KW-0862">Zinc</keyword>